<organism evidence="4 5">
    <name type="scientific">Bos mutus</name>
    <name type="common">wild yak</name>
    <dbReference type="NCBI Taxonomy" id="72004"/>
    <lineage>
        <taxon>Eukaryota</taxon>
        <taxon>Metazoa</taxon>
        <taxon>Chordata</taxon>
        <taxon>Craniata</taxon>
        <taxon>Vertebrata</taxon>
        <taxon>Euteleostomi</taxon>
        <taxon>Mammalia</taxon>
        <taxon>Eutheria</taxon>
        <taxon>Laurasiatheria</taxon>
        <taxon>Artiodactyla</taxon>
        <taxon>Ruminantia</taxon>
        <taxon>Pecora</taxon>
        <taxon>Bovidae</taxon>
        <taxon>Bovinae</taxon>
        <taxon>Bos</taxon>
    </lineage>
</organism>
<dbReference type="PANTHER" id="PTHR24173">
    <property type="entry name" value="ANKYRIN REPEAT CONTAINING"/>
    <property type="match status" value="1"/>
</dbReference>
<dbReference type="AlphaFoldDB" id="A0A6B0RYD9"/>
<evidence type="ECO:0000256" key="3">
    <source>
        <dbReference type="PROSITE-ProRule" id="PRU00023"/>
    </source>
</evidence>
<dbReference type="GO" id="GO:0006511">
    <property type="term" value="P:ubiquitin-dependent protein catabolic process"/>
    <property type="evidence" value="ECO:0007669"/>
    <property type="project" value="TreeGrafter"/>
</dbReference>
<dbReference type="Pfam" id="PF12796">
    <property type="entry name" value="Ank_2"/>
    <property type="match status" value="1"/>
</dbReference>
<dbReference type="PROSITE" id="PS50297">
    <property type="entry name" value="ANK_REP_REGION"/>
    <property type="match status" value="1"/>
</dbReference>
<keyword evidence="1" id="KW-0677">Repeat</keyword>
<dbReference type="PROSITE" id="PS50088">
    <property type="entry name" value="ANK_REPEAT"/>
    <property type="match status" value="1"/>
</dbReference>
<comment type="caution">
    <text evidence="4">The sequence shown here is derived from an EMBL/GenBank/DDBJ whole genome shotgun (WGS) entry which is preliminary data.</text>
</comment>
<dbReference type="SMART" id="SM00248">
    <property type="entry name" value="ANK"/>
    <property type="match status" value="2"/>
</dbReference>
<evidence type="ECO:0000256" key="1">
    <source>
        <dbReference type="ARBA" id="ARBA00022737"/>
    </source>
</evidence>
<reference evidence="4" key="1">
    <citation type="submission" date="2019-10" db="EMBL/GenBank/DDBJ databases">
        <title>The sequence and de novo assembly of the wild yak genome.</title>
        <authorList>
            <person name="Liu Y."/>
        </authorList>
    </citation>
    <scope>NUCLEOTIDE SEQUENCE [LARGE SCALE GENOMIC DNA]</scope>
    <source>
        <strain evidence="4">WY2019</strain>
    </source>
</reference>
<dbReference type="SUPFAM" id="SSF48403">
    <property type="entry name" value="Ankyrin repeat"/>
    <property type="match status" value="1"/>
</dbReference>
<evidence type="ECO:0000313" key="5">
    <source>
        <dbReference type="Proteomes" id="UP000322234"/>
    </source>
</evidence>
<dbReference type="GO" id="GO:0000151">
    <property type="term" value="C:ubiquitin ligase complex"/>
    <property type="evidence" value="ECO:0007669"/>
    <property type="project" value="TreeGrafter"/>
</dbReference>
<accession>A0A6B0RYD9</accession>
<evidence type="ECO:0000256" key="2">
    <source>
        <dbReference type="ARBA" id="ARBA00023043"/>
    </source>
</evidence>
<dbReference type="InterPro" id="IPR002110">
    <property type="entry name" value="Ankyrin_rpt"/>
</dbReference>
<gene>
    <name evidence="4" type="ORF">E5288_WYG010452</name>
</gene>
<dbReference type="InterPro" id="IPR036770">
    <property type="entry name" value="Ankyrin_rpt-contain_sf"/>
</dbReference>
<proteinExistence type="predicted"/>
<name>A0A6B0RYD9_9CETA</name>
<dbReference type="Gene3D" id="1.25.40.20">
    <property type="entry name" value="Ankyrin repeat-containing domain"/>
    <property type="match status" value="1"/>
</dbReference>
<keyword evidence="5" id="KW-1185">Reference proteome</keyword>
<keyword evidence="2 3" id="KW-0040">ANK repeat</keyword>
<dbReference type="GO" id="GO:0016567">
    <property type="term" value="P:protein ubiquitination"/>
    <property type="evidence" value="ECO:0007669"/>
    <property type="project" value="TreeGrafter"/>
</dbReference>
<evidence type="ECO:0000313" key="4">
    <source>
        <dbReference type="EMBL" id="MXQ95060.1"/>
    </source>
</evidence>
<dbReference type="EMBL" id="VBQZ03000126">
    <property type="protein sequence ID" value="MXQ95060.1"/>
    <property type="molecule type" value="Genomic_DNA"/>
</dbReference>
<sequence length="169" mass="18517">MAEGPGLEGTPVSLAPLRPVDPVLKAIKEDDEEALTAMIKAGKNLSEPNKEGWLPLHEAAYYGQLNCLKALHRAYPAVIDQRTLQEETALYLATCRGHVDCLQFLLQAGAEPDISNKSRETPLYKDSGLRQSSSVYDSRGPCSILPSLSPLLNADDSVSFDQFFLQMEP</sequence>
<protein>
    <submittedName>
        <fullName evidence="4">Uncharacterized protein</fullName>
    </submittedName>
</protein>
<feature type="repeat" description="ANK" evidence="3">
    <location>
        <begin position="85"/>
        <end position="117"/>
    </location>
</feature>
<dbReference type="PANTHER" id="PTHR24173:SF33">
    <property type="entry name" value="ANKYRIN REPEAT AND SOCS BOX PROTEIN 2"/>
    <property type="match status" value="1"/>
</dbReference>
<dbReference type="Proteomes" id="UP000322234">
    <property type="component" value="Unassembled WGS sequence"/>
</dbReference>